<evidence type="ECO:0000313" key="2">
    <source>
        <dbReference type="Proteomes" id="UP000034410"/>
    </source>
</evidence>
<dbReference type="KEGG" id="seds:AAY24_11355"/>
<dbReference type="RefSeq" id="WP_046859776.1">
    <property type="nucleotide sequence ID" value="NZ_CP011412.1"/>
</dbReference>
<evidence type="ECO:0000313" key="1">
    <source>
        <dbReference type="EMBL" id="AKH20846.1"/>
    </source>
</evidence>
<proteinExistence type="predicted"/>
<evidence type="ECO:0008006" key="3">
    <source>
        <dbReference type="Google" id="ProtNLM"/>
    </source>
</evidence>
<keyword evidence="2" id="KW-1185">Reference proteome</keyword>
<dbReference type="Proteomes" id="UP000034410">
    <property type="component" value="Chromosome"/>
</dbReference>
<protein>
    <recommendedName>
        <fullName evidence="3">Protein kinase domain-containing protein</fullName>
    </recommendedName>
</protein>
<sequence>MLIRQVLYTIVKKPERIFFHLSRKGYFYTNKVLSLLGKLKRSPQVFALRFYRKLPESCKGFIKNNGYLKKIAGKIVKVDRGARVYVNPNLSRLQFLEELNKLQVGYVLLRWWDALPDYPDEEDMDILVKDDDFPKIEHLFVDYATDIPCDVYTVSGSHGGHYRGLPYYPPKLANDLLATREFYHELAYVPSAYMYFVSMAYHALLHKGSQSGLHGFTERSNNLEHHYVNLLGELSKSLDLNLEITAQSLWDWLLQHEYAPGRDTLTKLVDIRSELELFVDPVVCDARGGELCLFVVREKAIERGMLELYVNLITASRIDIIKLVHLSPESQKECELQLRGGKWDKGPYPISGGRPAIMIVAYDYHPKPLTDNQLKTNRWFTNRHVPETKQRCRNELEYREFKSRHFNGLHSADNEHEAWHYLELGADSELDFVKSEVDKRRARYRNVFPVKEMLSEGRRSKVELISYHGIPAIKKTFRIGCERYFERELLAAEQLATELSFIPKLLDKGDGYLILPYLENILAGLGEKESMKVIRKYRNNIYSVIKEMYSRGLAYINFTPGNIIITPEGEFFAIDYEFLQSYRQKPDDMDHAYEVKGIPEDFDGDLPAGFGYLTSDFRYIWEPYVGSWESLLKTDVITC</sequence>
<gene>
    <name evidence="1" type="ORF">AAY24_11355</name>
</gene>
<dbReference type="InterPro" id="IPR011009">
    <property type="entry name" value="Kinase-like_dom_sf"/>
</dbReference>
<organism evidence="1 2">
    <name type="scientific">Sedimenticola thiotaurini</name>
    <dbReference type="NCBI Taxonomy" id="1543721"/>
    <lineage>
        <taxon>Bacteria</taxon>
        <taxon>Pseudomonadati</taxon>
        <taxon>Pseudomonadota</taxon>
        <taxon>Gammaproteobacteria</taxon>
        <taxon>Chromatiales</taxon>
        <taxon>Sedimenticolaceae</taxon>
        <taxon>Sedimenticola</taxon>
    </lineage>
</organism>
<dbReference type="AlphaFoldDB" id="A0A0F7JWI2"/>
<name>A0A0F7JWI2_9GAMM</name>
<dbReference type="OrthoDB" id="5138250at2"/>
<accession>A0A0F7JWI2</accession>
<dbReference type="EMBL" id="CP011412">
    <property type="protein sequence ID" value="AKH20846.1"/>
    <property type="molecule type" value="Genomic_DNA"/>
</dbReference>
<dbReference type="SUPFAM" id="SSF56112">
    <property type="entry name" value="Protein kinase-like (PK-like)"/>
    <property type="match status" value="1"/>
</dbReference>
<reference evidence="1 2" key="1">
    <citation type="journal article" date="2015" name="Genome Announc.">
        <title>Complete Genome Sequence of Sedimenticola thiotaurini Strain SIP-G1, a Polyphosphate- and Polyhydroxyalkanoate-Accumulating Sulfur-Oxidizing Gammaproteobacterium Isolated from Salt Marsh Sediments.</title>
        <authorList>
            <person name="Flood B.E."/>
            <person name="Jones D.S."/>
            <person name="Bailey J.V."/>
        </authorList>
    </citation>
    <scope>NUCLEOTIDE SEQUENCE [LARGE SCALE GENOMIC DNA]</scope>
    <source>
        <strain evidence="1 2">SIP-G1</strain>
    </source>
</reference>